<keyword evidence="2" id="KW-0812">Transmembrane</keyword>
<feature type="transmembrane region" description="Helical" evidence="2">
    <location>
        <begin position="852"/>
        <end position="872"/>
    </location>
</feature>
<dbReference type="SUPFAM" id="SSF82866">
    <property type="entry name" value="Multidrug efflux transporter AcrB transmembrane domain"/>
    <property type="match status" value="2"/>
</dbReference>
<gene>
    <name evidence="3" type="ORF">CKO40_11595</name>
</gene>
<feature type="transmembrane region" description="Helical" evidence="2">
    <location>
        <begin position="460"/>
        <end position="483"/>
    </location>
</feature>
<evidence type="ECO:0000313" key="4">
    <source>
        <dbReference type="Proteomes" id="UP001296776"/>
    </source>
</evidence>
<dbReference type="Pfam" id="PF00873">
    <property type="entry name" value="ACR_tran"/>
    <property type="match status" value="1"/>
</dbReference>
<proteinExistence type="predicted"/>
<dbReference type="EMBL" id="NRSJ01000019">
    <property type="protein sequence ID" value="MBK1705167.1"/>
    <property type="molecule type" value="Genomic_DNA"/>
</dbReference>
<feature type="region of interest" description="Disordered" evidence="1">
    <location>
        <begin position="938"/>
        <end position="959"/>
    </location>
</feature>
<dbReference type="Gene3D" id="1.20.1640.10">
    <property type="entry name" value="Multidrug efflux transporter AcrB transmembrane domain"/>
    <property type="match status" value="2"/>
</dbReference>
<protein>
    <submittedName>
        <fullName evidence="3">MFS transporter</fullName>
    </submittedName>
</protein>
<feature type="transmembrane region" description="Helical" evidence="2">
    <location>
        <begin position="1014"/>
        <end position="1039"/>
    </location>
</feature>
<keyword evidence="4" id="KW-1185">Reference proteome</keyword>
<keyword evidence="2" id="KW-0472">Membrane</keyword>
<evidence type="ECO:0000313" key="3">
    <source>
        <dbReference type="EMBL" id="MBK1705167.1"/>
    </source>
</evidence>
<reference evidence="3" key="1">
    <citation type="submission" date="2017-08" db="EMBL/GenBank/DDBJ databases">
        <authorList>
            <person name="Imhoff J.F."/>
            <person name="Rahn T."/>
            <person name="Kuenzel S."/>
            <person name="Neulinger S.C."/>
        </authorList>
    </citation>
    <scope>NUCLEOTIDE SEQUENCE</scope>
    <source>
        <strain evidence="3">DSM 11080</strain>
    </source>
</reference>
<sequence length="1062" mass="115098">MSRLIDLAFSRSRTVLLILVFVLAAGVGAYQAIPKEAEPDVKVPIIYVSMTHDGISPEDAERLLVRPMEKELQSIEGVKEMTSTAREGQASVQLEFAAGFDSKQALADVRERVDIARSELPATTDEPSVHEINIALFPVLTVALSGPVPERGLVQMARDLKDRIEALSGVLEVDIGGDREALMEVIVDPAVMQTYGIRYAELFDLISSNNRLVAAGAMDTGAGRLVLKVPGVIEDLNDMLSMPVKVADDRVVTFGDVASVRRGFKDPQGFARVGGQPAVTLEVKKRVGANIIETIAQVREVVEAERAQWPASLQVAYMQDKSDQIREMLGDLQNNVISAILLVMIVIIAALGPRSAMLVGIAIPGSFLATILVLHALGFTINIVVLFSLILVVGMLVDGAIVVTELADRRLADGQPPAAAYAGAAKRMAWPVTASTLTTLAVFFPLLFWPGLVGEFMKYLPITVLIALSASLTMALIFVPVLGQALGQAISGRRASEPIPSDDDGLITRLYLALLSRLLRHPAKTLGVAVLVLIGSYAAYFQFGKGVEFFPEVEPELALVQVHARGDLSIREKDRIVRQVEARILDMPELAAVYARSYNSAAGQGGGTEDVIGTIQLEFVDWDQRRPADLILEEIRRRTADIPGIRVETREAEGGPSEGKPIQIELSARDTTRITPAVERVRRIIEQLGGFADVEDDRPLPGIEWRLEVDRERAARYGANVAVLGNAVQMVTQGIQVSEYRPDDSDDEVDIRVRFPFDQRNLGQLDSLTVPTANGMVPISNFVEVTPAPKVGTLHRVDGRRAITIQADVEEGQLVDSQLKRLRQALAKTELDPAVELRFKGEDADQREAARFLSQAFGGAIFLMALVLVTQFNSLYQALLVLSAIVFSTAGVLIGLLITGQPFGIVMVGLGIIALAGIVVNNNIVLIDTYNRIRGQGRLGDDEGSGEGKDRPDSRAKGAVDAALETGRRRLRPVFLTALTTVLGLMPMVLSMNIDLLGRTISFGAPSTQWWTQLASAIVGGLSVATLLTLVLTPCLLVLGEQLQRGWQRLFRRSTGDALARP</sequence>
<keyword evidence="2" id="KW-1133">Transmembrane helix</keyword>
<dbReference type="Gene3D" id="3.30.70.1440">
    <property type="entry name" value="Multidrug efflux transporter AcrB pore domain"/>
    <property type="match status" value="1"/>
</dbReference>
<dbReference type="SUPFAM" id="SSF82714">
    <property type="entry name" value="Multidrug efflux transporter AcrB TolC docking domain, DN and DC subdomains"/>
    <property type="match status" value="2"/>
</dbReference>
<feature type="transmembrane region" description="Helical" evidence="2">
    <location>
        <begin position="904"/>
        <end position="926"/>
    </location>
</feature>
<dbReference type="Gene3D" id="3.30.70.1320">
    <property type="entry name" value="Multidrug efflux transporter AcrB pore domain like"/>
    <property type="match status" value="1"/>
</dbReference>
<dbReference type="PRINTS" id="PR00702">
    <property type="entry name" value="ACRIFLAVINRP"/>
</dbReference>
<dbReference type="GO" id="GO:0042910">
    <property type="term" value="F:xenobiotic transmembrane transporter activity"/>
    <property type="evidence" value="ECO:0007669"/>
    <property type="project" value="TreeGrafter"/>
</dbReference>
<dbReference type="Gene3D" id="3.30.2090.10">
    <property type="entry name" value="Multidrug efflux transporter AcrB TolC docking domain, DN and DC subdomains"/>
    <property type="match status" value="2"/>
</dbReference>
<organism evidence="3 4">
    <name type="scientific">Halochromatium glycolicum</name>
    <dbReference type="NCBI Taxonomy" id="85075"/>
    <lineage>
        <taxon>Bacteria</taxon>
        <taxon>Pseudomonadati</taxon>
        <taxon>Pseudomonadota</taxon>
        <taxon>Gammaproteobacteria</taxon>
        <taxon>Chromatiales</taxon>
        <taxon>Chromatiaceae</taxon>
        <taxon>Halochromatium</taxon>
    </lineage>
</organism>
<dbReference type="PANTHER" id="PTHR32063">
    <property type="match status" value="1"/>
</dbReference>
<dbReference type="InterPro" id="IPR001036">
    <property type="entry name" value="Acrflvin-R"/>
</dbReference>
<feature type="transmembrane region" description="Helical" evidence="2">
    <location>
        <begin position="879"/>
        <end position="898"/>
    </location>
</feature>
<reference evidence="3" key="2">
    <citation type="journal article" date="2020" name="Microorganisms">
        <title>Osmotic Adaptation and Compatible Solute Biosynthesis of Phototrophic Bacteria as Revealed from Genome Analyses.</title>
        <authorList>
            <person name="Imhoff J.F."/>
            <person name="Rahn T."/>
            <person name="Kunzel S."/>
            <person name="Keller A."/>
            <person name="Neulinger S.C."/>
        </authorList>
    </citation>
    <scope>NUCLEOTIDE SEQUENCE</scope>
    <source>
        <strain evidence="3">DSM 11080</strain>
    </source>
</reference>
<feature type="transmembrane region" description="Helical" evidence="2">
    <location>
        <begin position="525"/>
        <end position="543"/>
    </location>
</feature>
<name>A0AAJ0U4N9_9GAMM</name>
<evidence type="ECO:0000256" key="1">
    <source>
        <dbReference type="SAM" id="MobiDB-lite"/>
    </source>
</evidence>
<comment type="caution">
    <text evidence="3">The sequence shown here is derived from an EMBL/GenBank/DDBJ whole genome shotgun (WGS) entry which is preliminary data.</text>
</comment>
<dbReference type="Proteomes" id="UP001296776">
    <property type="component" value="Unassembled WGS sequence"/>
</dbReference>
<dbReference type="SUPFAM" id="SSF82693">
    <property type="entry name" value="Multidrug efflux transporter AcrB pore domain, PN1, PN2, PC1 and PC2 subdomains"/>
    <property type="match status" value="2"/>
</dbReference>
<accession>A0AAJ0U4N9</accession>
<evidence type="ECO:0000256" key="2">
    <source>
        <dbReference type="SAM" id="Phobius"/>
    </source>
</evidence>
<feature type="compositionally biased region" description="Basic and acidic residues" evidence="1">
    <location>
        <begin position="946"/>
        <end position="958"/>
    </location>
</feature>
<dbReference type="InterPro" id="IPR027463">
    <property type="entry name" value="AcrB_DN_DC_subdom"/>
</dbReference>
<feature type="transmembrane region" description="Helical" evidence="2">
    <location>
        <begin position="332"/>
        <end position="351"/>
    </location>
</feature>
<feature type="transmembrane region" description="Helical" evidence="2">
    <location>
        <begin position="383"/>
        <end position="407"/>
    </location>
</feature>
<dbReference type="AlphaFoldDB" id="A0AAJ0U4N9"/>
<dbReference type="PANTHER" id="PTHR32063:SF0">
    <property type="entry name" value="SWARMING MOTILITY PROTEIN SWRC"/>
    <property type="match status" value="1"/>
</dbReference>
<dbReference type="RefSeq" id="WP_200346381.1">
    <property type="nucleotide sequence ID" value="NZ_NRSJ01000019.1"/>
</dbReference>
<dbReference type="GO" id="GO:0005886">
    <property type="term" value="C:plasma membrane"/>
    <property type="evidence" value="ECO:0007669"/>
    <property type="project" value="TreeGrafter"/>
</dbReference>
<feature type="transmembrane region" description="Helical" evidence="2">
    <location>
        <begin position="358"/>
        <end position="377"/>
    </location>
</feature>
<dbReference type="Gene3D" id="3.30.70.1430">
    <property type="entry name" value="Multidrug efflux transporter AcrB pore domain"/>
    <property type="match status" value="2"/>
</dbReference>
<feature type="transmembrane region" description="Helical" evidence="2">
    <location>
        <begin position="974"/>
        <end position="994"/>
    </location>
</feature>
<feature type="transmembrane region" description="Helical" evidence="2">
    <location>
        <begin position="428"/>
        <end position="448"/>
    </location>
</feature>